<protein>
    <recommendedName>
        <fullName evidence="1">DUF6571 domain-containing protein</fullName>
    </recommendedName>
</protein>
<keyword evidence="3" id="KW-1185">Reference proteome</keyword>
<dbReference type="Pfam" id="PF20211">
    <property type="entry name" value="DUF6571"/>
    <property type="match status" value="1"/>
</dbReference>
<gene>
    <name evidence="2" type="ORF">SAMN05216246_103239</name>
</gene>
<evidence type="ECO:0000313" key="2">
    <source>
        <dbReference type="EMBL" id="SHI64910.1"/>
    </source>
</evidence>
<feature type="domain" description="DUF6571" evidence="1">
    <location>
        <begin position="2"/>
        <end position="361"/>
    </location>
</feature>
<evidence type="ECO:0000259" key="1">
    <source>
        <dbReference type="Pfam" id="PF20211"/>
    </source>
</evidence>
<dbReference type="EMBL" id="FQYL01000003">
    <property type="protein sequence ID" value="SHI64910.1"/>
    <property type="molecule type" value="Genomic_DNA"/>
</dbReference>
<dbReference type="InterPro" id="IPR046701">
    <property type="entry name" value="DUF6571"/>
</dbReference>
<sequence length="365" mass="38973">MKDDPHYSQLLVQGVGIETYLALPIDAQKAYCAQEDLSDGTPGEYKPKTDKDGKDLDVLVATLGCGLAGASRGDTNGDLVEQVVTAYDHNHNLASGLDAKMSVPQAEYDTTFIVELAERMEERVDASAVYFTPTVGPGVKPDEYFVGASTNPMAGPLSAMGNNPEAALEYLAPSDKNPAMVVGPDGTLTVPLEGSEYDPNANRLTSTGRHTTGRQRMDLLLSMKDTDKEALTAALSGVSANRGDDNGAVDHRATWASGYALKTMQDWDIRTMDAGAKRNIGTFVINFGGELTNMGGEKDSPTYRADWKTATIPDSVIPADQQGKAIDALIKGIVDDDDAVSAAGQGAFNYSQRWADKEAKHELTD</sequence>
<dbReference type="Proteomes" id="UP000184390">
    <property type="component" value="Unassembled WGS sequence"/>
</dbReference>
<reference evidence="2 3" key="1">
    <citation type="submission" date="2016-11" db="EMBL/GenBank/DDBJ databases">
        <authorList>
            <person name="Varghese N."/>
            <person name="Submissions S."/>
        </authorList>
    </citation>
    <scope>NUCLEOTIDE SEQUENCE [LARGE SCALE GENOMIC DNA]</scope>
    <source>
        <strain evidence="2 3">PA</strain>
    </source>
</reference>
<evidence type="ECO:0000313" key="3">
    <source>
        <dbReference type="Proteomes" id="UP000184390"/>
    </source>
</evidence>
<accession>A0ABY1I5Y4</accession>
<comment type="caution">
    <text evidence="2">The sequence shown here is derived from an EMBL/GenBank/DDBJ whole genome shotgun (WGS) entry which is preliminary data.</text>
</comment>
<proteinExistence type="predicted"/>
<name>A0ABY1I5Y4_9ACTO</name>
<organism evidence="2 3">
    <name type="scientific">Actinomyces denticolens</name>
    <dbReference type="NCBI Taxonomy" id="52767"/>
    <lineage>
        <taxon>Bacteria</taxon>
        <taxon>Bacillati</taxon>
        <taxon>Actinomycetota</taxon>
        <taxon>Actinomycetes</taxon>
        <taxon>Actinomycetales</taxon>
        <taxon>Actinomycetaceae</taxon>
        <taxon>Actinomyces</taxon>
    </lineage>
</organism>